<name>A0A2S4JGL1_9SPIO</name>
<keyword evidence="3" id="KW-1185">Reference proteome</keyword>
<evidence type="ECO:0000313" key="2">
    <source>
        <dbReference type="EMBL" id="POQ98656.1"/>
    </source>
</evidence>
<dbReference type="PANTHER" id="PTHR43685:SF2">
    <property type="entry name" value="GLYCOSYLTRANSFERASE 2-LIKE DOMAIN-CONTAINING PROTEIN"/>
    <property type="match status" value="1"/>
</dbReference>
<reference evidence="3" key="1">
    <citation type="submission" date="2015-12" db="EMBL/GenBank/DDBJ databases">
        <authorList>
            <person name="Lodha T.D."/>
            <person name="Chintalapati S."/>
            <person name="Chintalapati V.R."/>
            <person name="Sravanthi T."/>
        </authorList>
    </citation>
    <scope>NUCLEOTIDE SEQUENCE [LARGE SCALE GENOMIC DNA]</scope>
    <source>
        <strain evidence="3">JC133</strain>
    </source>
</reference>
<dbReference type="PANTHER" id="PTHR43685">
    <property type="entry name" value="GLYCOSYLTRANSFERASE"/>
    <property type="match status" value="1"/>
</dbReference>
<dbReference type="AlphaFoldDB" id="A0A2S4JGL1"/>
<sequence>MNSSVPFFSVITPVHNKAPHVARAIRSVLAQTWDNFELLLVDDASSDDSLQEMQAFSDERLRIFQRDTPGPGGYAARNLAISRARAQWIAFLDADDEWMPDHLETMHAMITAHPDVPVFTSARMWEKGGVRRLDSFSATMTARTRMISFLEYLRFSSRDRNPIDTNSIVVRRNLLPRTDWFPQGRTPRSGDLYLWVVLLARAGRALWSARVGSVSYRDIIGVSRSCAPSLTLSHEMVRELAPDLSRRELAMLRRYANRLVSRAWFEGRAHGQKPARPLPRELYWLAGNPGFCLKWTVLSFVPLAWFNGLARVKRSFRG</sequence>
<organism evidence="2 3">
    <name type="scientific">Alkalispirochaeta sphaeroplastigenens</name>
    <dbReference type="NCBI Taxonomy" id="1187066"/>
    <lineage>
        <taxon>Bacteria</taxon>
        <taxon>Pseudomonadati</taxon>
        <taxon>Spirochaetota</taxon>
        <taxon>Spirochaetia</taxon>
        <taxon>Spirochaetales</taxon>
        <taxon>Spirochaetaceae</taxon>
        <taxon>Alkalispirochaeta</taxon>
    </lineage>
</organism>
<comment type="caution">
    <text evidence="2">The sequence shown here is derived from an EMBL/GenBank/DDBJ whole genome shotgun (WGS) entry which is preliminary data.</text>
</comment>
<dbReference type="Pfam" id="PF00535">
    <property type="entry name" value="Glycos_transf_2"/>
    <property type="match status" value="1"/>
</dbReference>
<dbReference type="Gene3D" id="3.90.550.10">
    <property type="entry name" value="Spore Coat Polysaccharide Biosynthesis Protein SpsA, Chain A"/>
    <property type="match status" value="1"/>
</dbReference>
<dbReference type="Proteomes" id="UP000237350">
    <property type="component" value="Unassembled WGS sequence"/>
</dbReference>
<dbReference type="InterPro" id="IPR050834">
    <property type="entry name" value="Glycosyltransf_2"/>
</dbReference>
<dbReference type="RefSeq" id="WP_181015603.1">
    <property type="nucleotide sequence ID" value="NZ_LPWH01000118.1"/>
</dbReference>
<gene>
    <name evidence="2" type="ORF">AU468_12390</name>
</gene>
<accession>A0A2S4JGL1</accession>
<protein>
    <recommendedName>
        <fullName evidence="1">Glycosyltransferase 2-like domain-containing protein</fullName>
    </recommendedName>
</protein>
<dbReference type="InterPro" id="IPR029044">
    <property type="entry name" value="Nucleotide-diphossugar_trans"/>
</dbReference>
<feature type="domain" description="Glycosyltransferase 2-like" evidence="1">
    <location>
        <begin position="9"/>
        <end position="120"/>
    </location>
</feature>
<dbReference type="SUPFAM" id="SSF53448">
    <property type="entry name" value="Nucleotide-diphospho-sugar transferases"/>
    <property type="match status" value="1"/>
</dbReference>
<proteinExistence type="predicted"/>
<dbReference type="CDD" id="cd00761">
    <property type="entry name" value="Glyco_tranf_GTA_type"/>
    <property type="match status" value="1"/>
</dbReference>
<evidence type="ECO:0000259" key="1">
    <source>
        <dbReference type="Pfam" id="PF00535"/>
    </source>
</evidence>
<evidence type="ECO:0000313" key="3">
    <source>
        <dbReference type="Proteomes" id="UP000237350"/>
    </source>
</evidence>
<dbReference type="EMBL" id="LPWH01000118">
    <property type="protein sequence ID" value="POQ98656.1"/>
    <property type="molecule type" value="Genomic_DNA"/>
</dbReference>
<dbReference type="InterPro" id="IPR001173">
    <property type="entry name" value="Glyco_trans_2-like"/>
</dbReference>